<dbReference type="RefSeq" id="WP_191628421.1">
    <property type="nucleotide sequence ID" value="NZ_CABVJE010000022.1"/>
</dbReference>
<dbReference type="Proteomes" id="UP000327191">
    <property type="component" value="Unassembled WGS sequence"/>
</dbReference>
<proteinExistence type="predicted"/>
<organism evidence="1 2">
    <name type="scientific">Pseudomonas fluorescens</name>
    <dbReference type="NCBI Taxonomy" id="294"/>
    <lineage>
        <taxon>Bacteria</taxon>
        <taxon>Pseudomonadati</taxon>
        <taxon>Pseudomonadota</taxon>
        <taxon>Gammaproteobacteria</taxon>
        <taxon>Pseudomonadales</taxon>
        <taxon>Pseudomonadaceae</taxon>
        <taxon>Pseudomonas</taxon>
    </lineage>
</organism>
<reference evidence="1 2" key="1">
    <citation type="submission" date="2019-09" db="EMBL/GenBank/DDBJ databases">
        <authorList>
            <person name="Chandra G."/>
            <person name="Truman W A."/>
        </authorList>
    </citation>
    <scope>NUCLEOTIDE SEQUENCE [LARGE SCALE GENOMIC DNA]</scope>
    <source>
        <strain evidence="1">PS938</strain>
    </source>
</reference>
<evidence type="ECO:0000313" key="2">
    <source>
        <dbReference type="Proteomes" id="UP000327191"/>
    </source>
</evidence>
<evidence type="ECO:0000313" key="1">
    <source>
        <dbReference type="EMBL" id="VVQ18747.1"/>
    </source>
</evidence>
<dbReference type="AlphaFoldDB" id="A0A5E7V4A2"/>
<gene>
    <name evidence="1" type="ORF">PS938_04614</name>
</gene>
<accession>A0A5E7V4A2</accession>
<name>A0A5E7V4A2_PSEFL</name>
<protein>
    <submittedName>
        <fullName evidence="1">Uncharacterized protein</fullName>
    </submittedName>
</protein>
<dbReference type="EMBL" id="CABVJE010000022">
    <property type="protein sequence ID" value="VVQ18747.1"/>
    <property type="molecule type" value="Genomic_DNA"/>
</dbReference>
<sequence>MSKNRLFGDKARQRLIVSVETAVIEAIDRLIHYPYSSLHTTSGPRSPPRAD</sequence>